<gene>
    <name evidence="2" type="ORF">SDC9_201612</name>
</gene>
<name>A0A645J3A2_9ZZZZ</name>
<feature type="compositionally biased region" description="Low complexity" evidence="1">
    <location>
        <begin position="65"/>
        <end position="81"/>
    </location>
</feature>
<proteinExistence type="predicted"/>
<reference evidence="2" key="1">
    <citation type="submission" date="2019-08" db="EMBL/GenBank/DDBJ databases">
        <authorList>
            <person name="Kucharzyk K."/>
            <person name="Murdoch R.W."/>
            <person name="Higgins S."/>
            <person name="Loffler F."/>
        </authorList>
    </citation>
    <scope>NUCLEOTIDE SEQUENCE</scope>
</reference>
<feature type="region of interest" description="Disordered" evidence="1">
    <location>
        <begin position="57"/>
        <end position="81"/>
    </location>
</feature>
<dbReference type="EMBL" id="VSSQ01121623">
    <property type="protein sequence ID" value="MPN53943.1"/>
    <property type="molecule type" value="Genomic_DNA"/>
</dbReference>
<evidence type="ECO:0000313" key="2">
    <source>
        <dbReference type="EMBL" id="MPN53943.1"/>
    </source>
</evidence>
<protein>
    <submittedName>
        <fullName evidence="2">Uncharacterized protein</fullName>
    </submittedName>
</protein>
<comment type="caution">
    <text evidence="2">The sequence shown here is derived from an EMBL/GenBank/DDBJ whole genome shotgun (WGS) entry which is preliminary data.</text>
</comment>
<sequence length="81" mass="8412">MGNFQYVFFFGFCIHAAGGLVEDQDRSVAKDRPGDGNKLPLPLAEVVRAAGDNGLVPLRQPGNKPVGPRLPGGLPDLGVGG</sequence>
<evidence type="ECO:0000256" key="1">
    <source>
        <dbReference type="SAM" id="MobiDB-lite"/>
    </source>
</evidence>
<accession>A0A645J3A2</accession>
<dbReference type="AlphaFoldDB" id="A0A645J3A2"/>
<organism evidence="2">
    <name type="scientific">bioreactor metagenome</name>
    <dbReference type="NCBI Taxonomy" id="1076179"/>
    <lineage>
        <taxon>unclassified sequences</taxon>
        <taxon>metagenomes</taxon>
        <taxon>ecological metagenomes</taxon>
    </lineage>
</organism>
<dbReference type="AntiFam" id="ANF00142">
    <property type="entry name" value="Shadow ORF (opposite yadG)"/>
</dbReference>